<gene>
    <name evidence="1" type="ORF">NDU88_001321</name>
</gene>
<evidence type="ECO:0000313" key="2">
    <source>
        <dbReference type="Proteomes" id="UP001066276"/>
    </source>
</evidence>
<comment type="caution">
    <text evidence="1">The sequence shown here is derived from an EMBL/GenBank/DDBJ whole genome shotgun (WGS) entry which is preliminary data.</text>
</comment>
<proteinExistence type="predicted"/>
<protein>
    <submittedName>
        <fullName evidence="1">Uncharacterized protein</fullName>
    </submittedName>
</protein>
<reference evidence="1" key="1">
    <citation type="journal article" date="2022" name="bioRxiv">
        <title>Sequencing and chromosome-scale assembly of the giantPleurodeles waltlgenome.</title>
        <authorList>
            <person name="Brown T."/>
            <person name="Elewa A."/>
            <person name="Iarovenko S."/>
            <person name="Subramanian E."/>
            <person name="Araus A.J."/>
            <person name="Petzold A."/>
            <person name="Susuki M."/>
            <person name="Suzuki K.-i.T."/>
            <person name="Hayashi T."/>
            <person name="Toyoda A."/>
            <person name="Oliveira C."/>
            <person name="Osipova E."/>
            <person name="Leigh N.D."/>
            <person name="Simon A."/>
            <person name="Yun M.H."/>
        </authorList>
    </citation>
    <scope>NUCLEOTIDE SEQUENCE</scope>
    <source>
        <strain evidence="1">20211129_DDA</strain>
        <tissue evidence="1">Liver</tissue>
    </source>
</reference>
<evidence type="ECO:0000313" key="1">
    <source>
        <dbReference type="EMBL" id="KAJ1103900.1"/>
    </source>
</evidence>
<keyword evidence="2" id="KW-1185">Reference proteome</keyword>
<name>A0AAV7MMC5_PLEWA</name>
<dbReference type="AlphaFoldDB" id="A0AAV7MMC5"/>
<sequence>MRQCWSSEPGREAGPGILREIQRVQGGPVDSAGQHGGEHARIAPLAALVRSGGFRAHSPRRGTTKETWDLSVGFPSLQSPTKRSRSCLHLGSYWWVGVQSSCSRGGQGEGRLCWAQEPSRREEPPLAPCRSALPAALYQRLPRSFTHSPYALLRPAPTVAALLLLLACYRLSGDRGCFRLPATTTGCPVGCLGCRESRSRVLPPSPRATRQRCVVRVVRLRPMPTSCVNCSHGCGCRRLTHDFTRDHRGQTPEDALSQGELVHFSLSSFPCQYYFQ</sequence>
<accession>A0AAV7MMC5</accession>
<dbReference type="EMBL" id="JANPWB010000013">
    <property type="protein sequence ID" value="KAJ1103900.1"/>
    <property type="molecule type" value="Genomic_DNA"/>
</dbReference>
<dbReference type="Proteomes" id="UP001066276">
    <property type="component" value="Chromosome 9"/>
</dbReference>
<organism evidence="1 2">
    <name type="scientific">Pleurodeles waltl</name>
    <name type="common">Iberian ribbed newt</name>
    <dbReference type="NCBI Taxonomy" id="8319"/>
    <lineage>
        <taxon>Eukaryota</taxon>
        <taxon>Metazoa</taxon>
        <taxon>Chordata</taxon>
        <taxon>Craniata</taxon>
        <taxon>Vertebrata</taxon>
        <taxon>Euteleostomi</taxon>
        <taxon>Amphibia</taxon>
        <taxon>Batrachia</taxon>
        <taxon>Caudata</taxon>
        <taxon>Salamandroidea</taxon>
        <taxon>Salamandridae</taxon>
        <taxon>Pleurodelinae</taxon>
        <taxon>Pleurodeles</taxon>
    </lineage>
</organism>